<accession>A0A6J7F326</accession>
<dbReference type="Pfam" id="PF14693">
    <property type="entry name" value="Ribosomal_TL5_C"/>
    <property type="match status" value="1"/>
</dbReference>
<reference evidence="8" key="1">
    <citation type="submission" date="2020-05" db="EMBL/GenBank/DDBJ databases">
        <authorList>
            <person name="Chiriac C."/>
            <person name="Salcher M."/>
            <person name="Ghai R."/>
            <person name="Kavagutti S V."/>
        </authorList>
    </citation>
    <scope>NUCLEOTIDE SEQUENCE</scope>
</reference>
<gene>
    <name evidence="8" type="ORF">UFOPK3516_00092</name>
</gene>
<dbReference type="InterPro" id="IPR020930">
    <property type="entry name" value="Ribosomal_uL5_bac-type"/>
</dbReference>
<sequence>MAHEKDNHVVGESRTQFGKGFARRLRAAGKIPAVIYGHGAPVRHVALPAHQIGLIIRKKNAVIELTVDGKEELVLVKDVQKDPVHQIIEHMDLVEVRKGEKVLVDVPLHVVGTQQSGAVLELDVKSIAVEAEATHIPEYLEVSVDGAEPGFKITIGEVALPEGVTLTGDPEGVVVHVHSPSAQDMAETEGELAAELADDAAHADHKDEMHQNQHDSEKAAAAADADLSGATAEAEKSVE</sequence>
<dbReference type="InterPro" id="IPR020057">
    <property type="entry name" value="Ribosomal_bL25_b-dom"/>
</dbReference>
<keyword evidence="1" id="KW-0699">rRNA-binding</keyword>
<dbReference type="AlphaFoldDB" id="A0A6J7F326"/>
<dbReference type="CDD" id="cd00495">
    <property type="entry name" value="Ribosomal_L25_TL5_CTC"/>
    <property type="match status" value="1"/>
</dbReference>
<dbReference type="NCBIfam" id="NF004131">
    <property type="entry name" value="PRK05618.2-1"/>
    <property type="match status" value="1"/>
</dbReference>
<evidence type="ECO:0000256" key="2">
    <source>
        <dbReference type="ARBA" id="ARBA00022884"/>
    </source>
</evidence>
<evidence type="ECO:0000256" key="5">
    <source>
        <dbReference type="SAM" id="MobiDB-lite"/>
    </source>
</evidence>
<keyword evidence="3" id="KW-0689">Ribosomal protein</keyword>
<evidence type="ECO:0000256" key="3">
    <source>
        <dbReference type="ARBA" id="ARBA00022980"/>
    </source>
</evidence>
<dbReference type="PANTHER" id="PTHR33284:SF1">
    <property type="entry name" value="RIBOSOMAL PROTEIN L25_GLN-TRNA SYNTHETASE, ANTI-CODON-BINDING DOMAIN-CONTAINING PROTEIN"/>
    <property type="match status" value="1"/>
</dbReference>
<evidence type="ECO:0000313" key="8">
    <source>
        <dbReference type="EMBL" id="CAB4887945.1"/>
    </source>
</evidence>
<evidence type="ECO:0000256" key="1">
    <source>
        <dbReference type="ARBA" id="ARBA00022730"/>
    </source>
</evidence>
<dbReference type="HAMAP" id="MF_01334">
    <property type="entry name" value="Ribosomal_bL25_CTC"/>
    <property type="match status" value="1"/>
</dbReference>
<dbReference type="Gene3D" id="2.170.120.20">
    <property type="entry name" value="Ribosomal protein L25, beta domain"/>
    <property type="match status" value="1"/>
</dbReference>
<keyword evidence="2" id="KW-0694">RNA-binding</keyword>
<organism evidence="8">
    <name type="scientific">freshwater metagenome</name>
    <dbReference type="NCBI Taxonomy" id="449393"/>
    <lineage>
        <taxon>unclassified sequences</taxon>
        <taxon>metagenomes</taxon>
        <taxon>ecological metagenomes</taxon>
    </lineage>
</organism>
<dbReference type="SUPFAM" id="SSF50715">
    <property type="entry name" value="Ribosomal protein L25-like"/>
    <property type="match status" value="1"/>
</dbReference>
<protein>
    <submittedName>
        <fullName evidence="8">Unannotated protein</fullName>
    </submittedName>
</protein>
<feature type="domain" description="Large ribosomal subunit protein bL25 L25" evidence="6">
    <location>
        <begin position="11"/>
        <end position="93"/>
    </location>
</feature>
<dbReference type="GO" id="GO:0006412">
    <property type="term" value="P:translation"/>
    <property type="evidence" value="ECO:0007669"/>
    <property type="project" value="InterPro"/>
</dbReference>
<feature type="compositionally biased region" description="Acidic residues" evidence="5">
    <location>
        <begin position="186"/>
        <end position="198"/>
    </location>
</feature>
<dbReference type="InterPro" id="IPR011035">
    <property type="entry name" value="Ribosomal_bL25/Gln-tRNA_synth"/>
</dbReference>
<feature type="compositionally biased region" description="Basic and acidic residues" evidence="5">
    <location>
        <begin position="199"/>
        <end position="218"/>
    </location>
</feature>
<dbReference type="EMBL" id="CAFBMB010000003">
    <property type="protein sequence ID" value="CAB4887945.1"/>
    <property type="molecule type" value="Genomic_DNA"/>
</dbReference>
<evidence type="ECO:0000256" key="4">
    <source>
        <dbReference type="ARBA" id="ARBA00023274"/>
    </source>
</evidence>
<dbReference type="PANTHER" id="PTHR33284">
    <property type="entry name" value="RIBOSOMAL PROTEIN L25/GLN-TRNA SYNTHETASE, ANTI-CODON-BINDING DOMAIN-CONTAINING PROTEIN"/>
    <property type="match status" value="1"/>
</dbReference>
<dbReference type="InterPro" id="IPR029751">
    <property type="entry name" value="Ribosomal_L25_dom"/>
</dbReference>
<dbReference type="GO" id="GO:0003735">
    <property type="term" value="F:structural constituent of ribosome"/>
    <property type="evidence" value="ECO:0007669"/>
    <property type="project" value="InterPro"/>
</dbReference>
<proteinExistence type="inferred from homology"/>
<dbReference type="InterPro" id="IPR020056">
    <property type="entry name" value="Rbsml_bL25/Gln-tRNA_synth_N"/>
</dbReference>
<dbReference type="InterPro" id="IPR001021">
    <property type="entry name" value="Ribosomal_bL25_long"/>
</dbReference>
<dbReference type="InterPro" id="IPR037121">
    <property type="entry name" value="Ribosomal_bL25_C"/>
</dbReference>
<feature type="compositionally biased region" description="Low complexity" evidence="5">
    <location>
        <begin position="219"/>
        <end position="232"/>
    </location>
</feature>
<evidence type="ECO:0000259" key="7">
    <source>
        <dbReference type="Pfam" id="PF14693"/>
    </source>
</evidence>
<dbReference type="NCBIfam" id="TIGR00731">
    <property type="entry name" value="bL25_bact_ctc"/>
    <property type="match status" value="1"/>
</dbReference>
<dbReference type="Gene3D" id="2.40.240.10">
    <property type="entry name" value="Ribosomal Protein L25, Chain P"/>
    <property type="match status" value="1"/>
</dbReference>
<dbReference type="GO" id="GO:0022625">
    <property type="term" value="C:cytosolic large ribosomal subunit"/>
    <property type="evidence" value="ECO:0007669"/>
    <property type="project" value="TreeGrafter"/>
</dbReference>
<dbReference type="Pfam" id="PF01386">
    <property type="entry name" value="Ribosomal_L25p"/>
    <property type="match status" value="1"/>
</dbReference>
<evidence type="ECO:0000259" key="6">
    <source>
        <dbReference type="Pfam" id="PF01386"/>
    </source>
</evidence>
<feature type="domain" description="Large ribosomal subunit protein bL25 beta" evidence="7">
    <location>
        <begin position="101"/>
        <end position="180"/>
    </location>
</feature>
<name>A0A6J7F326_9ZZZZ</name>
<feature type="region of interest" description="Disordered" evidence="5">
    <location>
        <begin position="181"/>
        <end position="239"/>
    </location>
</feature>
<keyword evidence="4" id="KW-0687">Ribonucleoprotein</keyword>
<dbReference type="GO" id="GO:0008097">
    <property type="term" value="F:5S rRNA binding"/>
    <property type="evidence" value="ECO:0007669"/>
    <property type="project" value="InterPro"/>
</dbReference>